<evidence type="ECO:0000256" key="2">
    <source>
        <dbReference type="SAM" id="Phobius"/>
    </source>
</evidence>
<name>C0CPG7_BLAHS</name>
<dbReference type="PATRIC" id="fig|476272.21.peg.898"/>
<feature type="compositionally biased region" description="Basic and acidic residues" evidence="1">
    <location>
        <begin position="37"/>
        <end position="46"/>
    </location>
</feature>
<comment type="caution">
    <text evidence="3">The sequence shown here is derived from an EMBL/GenBank/DDBJ whole genome shotgun (WGS) entry which is preliminary data.</text>
</comment>
<keyword evidence="2" id="KW-0472">Membrane</keyword>
<dbReference type="AlphaFoldDB" id="C0CPG7"/>
<accession>C0CPG7</accession>
<keyword evidence="4" id="KW-1185">Reference proteome</keyword>
<sequence>MKKDKKKVIGLTIVLAAVAIGVYFYTRPKEVTNYDTRFESEQEKPQSEASQGGTEEGIQIPGYKSIVIPAGKKEVSVELTNPEENKVYFKISFYLPETDETIYTSKLIKPGQHLYDITLKKEMEAGEYPLVVKYATCSADEKRTPRNSAEVNCTLVVK</sequence>
<gene>
    <name evidence="3" type="ORF">RUMHYD_02768</name>
</gene>
<evidence type="ECO:0000256" key="1">
    <source>
        <dbReference type="SAM" id="MobiDB-lite"/>
    </source>
</evidence>
<reference evidence="3 4" key="1">
    <citation type="submission" date="2009-01" db="EMBL/GenBank/DDBJ databases">
        <authorList>
            <person name="Fulton L."/>
            <person name="Clifton S."/>
            <person name="Fulton B."/>
            <person name="Xu J."/>
            <person name="Minx P."/>
            <person name="Pepin K.H."/>
            <person name="Johnson M."/>
            <person name="Bhonagiri V."/>
            <person name="Nash W.E."/>
            <person name="Mardis E.R."/>
            <person name="Wilson R.K."/>
        </authorList>
    </citation>
    <scope>NUCLEOTIDE SEQUENCE [LARGE SCALE GENOMIC DNA]</scope>
    <source>
        <strain evidence="4">DSM 10507 / JCM 14656 / S5a33</strain>
    </source>
</reference>
<feature type="region of interest" description="Disordered" evidence="1">
    <location>
        <begin position="37"/>
        <end position="60"/>
    </location>
</feature>
<keyword evidence="2" id="KW-1133">Transmembrane helix</keyword>
<proteinExistence type="predicted"/>
<feature type="transmembrane region" description="Helical" evidence="2">
    <location>
        <begin position="7"/>
        <end position="26"/>
    </location>
</feature>
<organism evidence="3 4">
    <name type="scientific">Blautia hydrogenotrophica (strain DSM 10507 / JCM 14656 / S5a33)</name>
    <name type="common">Ruminococcus hydrogenotrophicus</name>
    <dbReference type="NCBI Taxonomy" id="476272"/>
    <lineage>
        <taxon>Bacteria</taxon>
        <taxon>Bacillati</taxon>
        <taxon>Bacillota</taxon>
        <taxon>Clostridia</taxon>
        <taxon>Lachnospirales</taxon>
        <taxon>Lachnospiraceae</taxon>
        <taxon>Blautia</taxon>
    </lineage>
</organism>
<reference evidence="3 4" key="2">
    <citation type="submission" date="2009-02" db="EMBL/GenBank/DDBJ databases">
        <title>Draft genome sequence of Blautia hydrogenotrophica DSM 10507 (Ruminococcus hydrogenotrophicus DSM 10507).</title>
        <authorList>
            <person name="Sudarsanam P."/>
            <person name="Ley R."/>
            <person name="Guruge J."/>
            <person name="Turnbaugh P.J."/>
            <person name="Mahowald M."/>
            <person name="Liep D."/>
            <person name="Gordon J."/>
        </authorList>
    </citation>
    <scope>NUCLEOTIDE SEQUENCE [LARGE SCALE GENOMIC DNA]</scope>
    <source>
        <strain evidence="4">DSM 10507 / JCM 14656 / S5a33</strain>
    </source>
</reference>
<dbReference type="Proteomes" id="UP000003100">
    <property type="component" value="Unassembled WGS sequence"/>
</dbReference>
<evidence type="ECO:0000313" key="3">
    <source>
        <dbReference type="EMBL" id="EEG48327.1"/>
    </source>
</evidence>
<evidence type="ECO:0000313" key="4">
    <source>
        <dbReference type="Proteomes" id="UP000003100"/>
    </source>
</evidence>
<protein>
    <submittedName>
        <fullName evidence="3">Uncharacterized protein</fullName>
    </submittedName>
</protein>
<dbReference type="RefSeq" id="WP_005950398.1">
    <property type="nucleotide sequence ID" value="NZ_CP136423.1"/>
</dbReference>
<dbReference type="eggNOG" id="ENOG5031XAP">
    <property type="taxonomic scope" value="Bacteria"/>
</dbReference>
<dbReference type="EMBL" id="ACBZ01000153">
    <property type="protein sequence ID" value="EEG48327.1"/>
    <property type="molecule type" value="Genomic_DNA"/>
</dbReference>
<dbReference type="HOGENOM" id="CLU_133162_0_0_9"/>
<keyword evidence="2" id="KW-0812">Transmembrane</keyword>
<dbReference type="GeneID" id="86822665"/>